<dbReference type="PANTHER" id="PTHR12176:SF79">
    <property type="entry name" value="METHYLTRANSFERASE TYPE 11 DOMAIN-CONTAINING PROTEIN"/>
    <property type="match status" value="1"/>
</dbReference>
<protein>
    <recommendedName>
        <fullName evidence="8">Methyltransferase type 11 domain-containing protein</fullName>
    </recommendedName>
</protein>
<dbReference type="EMBL" id="SHOA02000014">
    <property type="protein sequence ID" value="TDH67582.1"/>
    <property type="molecule type" value="Genomic_DNA"/>
</dbReference>
<feature type="domain" description="Methyltransferase type 11" evidence="4">
    <location>
        <begin position="234"/>
        <end position="353"/>
    </location>
</feature>
<dbReference type="InterPro" id="IPR051419">
    <property type="entry name" value="Lys/N-term_MeTrsfase_sf"/>
</dbReference>
<dbReference type="GO" id="GO:0008168">
    <property type="term" value="F:methyltransferase activity"/>
    <property type="evidence" value="ECO:0007669"/>
    <property type="project" value="UniProtKB-KW"/>
</dbReference>
<comment type="caution">
    <text evidence="6">The sequence shown here is derived from an EMBL/GenBank/DDBJ whole genome shotgun (WGS) entry which is preliminary data.</text>
</comment>
<evidence type="ECO:0000256" key="3">
    <source>
        <dbReference type="ARBA" id="ARBA00022679"/>
    </source>
</evidence>
<dbReference type="PANTHER" id="PTHR12176">
    <property type="entry name" value="SAM-DEPENDENT METHYLTRANSFERASE SUPERFAMILY PROTEIN"/>
    <property type="match status" value="1"/>
</dbReference>
<evidence type="ECO:0008006" key="8">
    <source>
        <dbReference type="Google" id="ProtNLM"/>
    </source>
</evidence>
<dbReference type="SUPFAM" id="SSF53335">
    <property type="entry name" value="S-adenosyl-L-methionine-dependent methyltransferases"/>
    <property type="match status" value="1"/>
</dbReference>
<dbReference type="RefSeq" id="XP_067817081.1">
    <property type="nucleotide sequence ID" value="XM_067959986.1"/>
</dbReference>
<dbReference type="GO" id="GO:0032259">
    <property type="term" value="P:methylation"/>
    <property type="evidence" value="ECO:0007669"/>
    <property type="project" value="UniProtKB-KW"/>
</dbReference>
<dbReference type="Proteomes" id="UP000294530">
    <property type="component" value="Unassembled WGS sequence"/>
</dbReference>
<evidence type="ECO:0000256" key="1">
    <source>
        <dbReference type="ARBA" id="ARBA00008361"/>
    </source>
</evidence>
<dbReference type="GeneID" id="94345657"/>
<proteinExistence type="inferred from homology"/>
<organism evidence="6 7">
    <name type="scientific">Bremia lactucae</name>
    <name type="common">Lettuce downy mildew</name>
    <dbReference type="NCBI Taxonomy" id="4779"/>
    <lineage>
        <taxon>Eukaryota</taxon>
        <taxon>Sar</taxon>
        <taxon>Stramenopiles</taxon>
        <taxon>Oomycota</taxon>
        <taxon>Peronosporomycetes</taxon>
        <taxon>Peronosporales</taxon>
        <taxon>Peronosporaceae</taxon>
        <taxon>Bremia</taxon>
    </lineage>
</organism>
<dbReference type="InterPro" id="IPR013216">
    <property type="entry name" value="Methyltransf_11"/>
</dbReference>
<dbReference type="Pfam" id="PF25556">
    <property type="entry name" value="SET_TTL"/>
    <property type="match status" value="1"/>
</dbReference>
<keyword evidence="2" id="KW-0489">Methyltransferase</keyword>
<keyword evidence="3" id="KW-0808">Transferase</keyword>
<feature type="domain" description="Tubulin--tyrosine ligase-like protein 12 SET-like" evidence="5">
    <location>
        <begin position="70"/>
        <end position="206"/>
    </location>
</feature>
<name>A0A976FIX7_BRELC</name>
<comment type="similarity">
    <text evidence="1">Belongs to the methyltransferase superfamily.</text>
</comment>
<dbReference type="InterPro" id="IPR057954">
    <property type="entry name" value="SET_TTL12"/>
</dbReference>
<gene>
    <name evidence="6" type="ORF">CCR75_001885</name>
</gene>
<dbReference type="AlphaFoldDB" id="A0A976FIX7"/>
<evidence type="ECO:0000259" key="5">
    <source>
        <dbReference type="Pfam" id="PF25556"/>
    </source>
</evidence>
<dbReference type="CDD" id="cd02440">
    <property type="entry name" value="AdoMet_MTases"/>
    <property type="match status" value="1"/>
</dbReference>
<evidence type="ECO:0000313" key="7">
    <source>
        <dbReference type="Proteomes" id="UP000294530"/>
    </source>
</evidence>
<dbReference type="OrthoDB" id="411785at2759"/>
<dbReference type="KEGG" id="blac:94345657"/>
<dbReference type="Pfam" id="PF08241">
    <property type="entry name" value="Methyltransf_11"/>
    <property type="match status" value="1"/>
</dbReference>
<evidence type="ECO:0000256" key="2">
    <source>
        <dbReference type="ARBA" id="ARBA00022603"/>
    </source>
</evidence>
<accession>A0A976FIX7</accession>
<evidence type="ECO:0000313" key="6">
    <source>
        <dbReference type="EMBL" id="TDH67582.1"/>
    </source>
</evidence>
<sequence length="419" mass="48137">MDSEAWLALHLPQLDHYDVPSHLYQQIYECVHDKIGNWNYLDAISTTQDATKDTRGSRKRRVKSSMPLPAAEMVLLVSHEWEFQSISDAQTQLRHDNSLRQKISNLIDEIIIKNTADIGFKKKNHIEAEVDTIVKHLHLMAYSIRFRADTENLSYYVLNALGSSLRENNDESNLKVMPLYCLELQKLFSIAWTTKDVASGDELTENEFDWYCEYKHIRNLLASYVSKTQLLLIVGTGTSRLPAELTRDGYTNVIALDYASSVIQKMQTRCKEKKWNVQFVEADLTQMKGWKSNFVDCVIDKGCLDAMLLKPETVAIETNWKRVAPDSMDDLSDAKNSMKQLARVLKPGGLLFFITFGSPSNRLYLFDGAISSDMEWEILQCLEMSPIKSQYPFSTRFYLFIVQKKVKLGTVLTKKQDCH</sequence>
<evidence type="ECO:0000259" key="4">
    <source>
        <dbReference type="Pfam" id="PF08241"/>
    </source>
</evidence>
<keyword evidence="7" id="KW-1185">Reference proteome</keyword>
<dbReference type="Gene3D" id="3.40.50.150">
    <property type="entry name" value="Vaccinia Virus protein VP39"/>
    <property type="match status" value="1"/>
</dbReference>
<dbReference type="InterPro" id="IPR029063">
    <property type="entry name" value="SAM-dependent_MTases_sf"/>
</dbReference>
<reference evidence="6 7" key="1">
    <citation type="journal article" date="2021" name="Genome Biol.">
        <title>AFLAP: assembly-free linkage analysis pipeline using k-mers from genome sequencing data.</title>
        <authorList>
            <person name="Fletcher K."/>
            <person name="Zhang L."/>
            <person name="Gil J."/>
            <person name="Han R."/>
            <person name="Cavanaugh K."/>
            <person name="Michelmore R."/>
        </authorList>
    </citation>
    <scope>NUCLEOTIDE SEQUENCE [LARGE SCALE GENOMIC DNA]</scope>
    <source>
        <strain evidence="6 7">SF5</strain>
    </source>
</reference>